<proteinExistence type="predicted"/>
<evidence type="ECO:0000313" key="1">
    <source>
        <dbReference type="EMBL" id="PVH25164.1"/>
    </source>
</evidence>
<comment type="caution">
    <text evidence="1">The sequence shown here is derived from an EMBL/GenBank/DDBJ whole genome shotgun (WGS) entry which is preliminary data.</text>
</comment>
<name>A0A2T8HIA1_9SPHI</name>
<dbReference type="InterPro" id="IPR024423">
    <property type="entry name" value="DUF3050"/>
</dbReference>
<dbReference type="SUPFAM" id="SSF48613">
    <property type="entry name" value="Heme oxygenase-like"/>
    <property type="match status" value="1"/>
</dbReference>
<reference evidence="1 2" key="1">
    <citation type="submission" date="2018-04" db="EMBL/GenBank/DDBJ databases">
        <title>Sphingobacterium cortibacter sp. nov.</title>
        <authorList>
            <person name="Li Y."/>
        </authorList>
    </citation>
    <scope>NUCLEOTIDE SEQUENCE [LARGE SCALE GENOMIC DNA]</scope>
    <source>
        <strain evidence="1 2">2c-3</strain>
    </source>
</reference>
<dbReference type="Gene3D" id="1.20.910.10">
    <property type="entry name" value="Heme oxygenase-like"/>
    <property type="match status" value="1"/>
</dbReference>
<organism evidence="1 2">
    <name type="scientific">Sphingobacterium corticibacter</name>
    <dbReference type="NCBI Taxonomy" id="2171749"/>
    <lineage>
        <taxon>Bacteria</taxon>
        <taxon>Pseudomonadati</taxon>
        <taxon>Bacteroidota</taxon>
        <taxon>Sphingobacteriia</taxon>
        <taxon>Sphingobacteriales</taxon>
        <taxon>Sphingobacteriaceae</taxon>
        <taxon>Sphingobacterium</taxon>
    </lineage>
</organism>
<keyword evidence="2" id="KW-1185">Reference proteome</keyword>
<dbReference type="RefSeq" id="WP_116775753.1">
    <property type="nucleotide sequence ID" value="NZ_QDKG01000003.1"/>
</dbReference>
<dbReference type="Proteomes" id="UP000245627">
    <property type="component" value="Unassembled WGS sequence"/>
</dbReference>
<sequence>MSRIEKLQAAIAQEREQLLHHPLYARITTVEDLQAFTEGHVYAVWDFMSLLKALQIQLTCTSVPWFASRMPNTRYLINEIVLAEESDEYIDGRRLSHFEMYLDAMETMGANVKGIEDFVVRAKASSDIQKAIVDSELDARIKDFLNFTFSVIQSGKSHQIASAFTFGREDLIPDMFTSILNELQAKSPAVDMSKFIYYFQRHIELDGDEHGPLAMQMISELAGDDDKKWQEMQDIALQALQVRSKLWDAIADRVG</sequence>
<dbReference type="EMBL" id="QDKG01000003">
    <property type="protein sequence ID" value="PVH25164.1"/>
    <property type="molecule type" value="Genomic_DNA"/>
</dbReference>
<dbReference type="InterPro" id="IPR016084">
    <property type="entry name" value="Haem_Oase-like_multi-hlx"/>
</dbReference>
<gene>
    <name evidence="1" type="ORF">DC487_09555</name>
</gene>
<evidence type="ECO:0000313" key="2">
    <source>
        <dbReference type="Proteomes" id="UP000245627"/>
    </source>
</evidence>
<dbReference type="AlphaFoldDB" id="A0A2T8HIA1"/>
<accession>A0A2T8HIA1</accession>
<protein>
    <submittedName>
        <fullName evidence="1">Heme oxygenase</fullName>
    </submittedName>
</protein>
<dbReference type="Pfam" id="PF11251">
    <property type="entry name" value="DUF3050"/>
    <property type="match status" value="1"/>
</dbReference>
<dbReference type="OrthoDB" id="9791270at2"/>